<evidence type="ECO:0000259" key="2">
    <source>
        <dbReference type="Pfam" id="PF13472"/>
    </source>
</evidence>
<dbReference type="Proteomes" id="UP001419910">
    <property type="component" value="Unassembled WGS sequence"/>
</dbReference>
<dbReference type="Gene3D" id="3.40.50.1110">
    <property type="entry name" value="SGNH hydrolase"/>
    <property type="match status" value="1"/>
</dbReference>
<feature type="domain" description="SGNH hydrolase-type esterase" evidence="2">
    <location>
        <begin position="71"/>
        <end position="233"/>
    </location>
</feature>
<feature type="signal peptide" evidence="1">
    <location>
        <begin position="1"/>
        <end position="23"/>
    </location>
</feature>
<dbReference type="PANTHER" id="PTHR30383">
    <property type="entry name" value="THIOESTERASE 1/PROTEASE 1/LYSOPHOSPHOLIPASE L1"/>
    <property type="match status" value="1"/>
</dbReference>
<protein>
    <submittedName>
        <fullName evidence="3">GDSL-type esterase/lipase family protein</fullName>
    </submittedName>
</protein>
<dbReference type="SUPFAM" id="SSF52266">
    <property type="entry name" value="SGNH hydrolase"/>
    <property type="match status" value="1"/>
</dbReference>
<accession>A0ABU9Y4M7</accession>
<comment type="caution">
    <text evidence="3">The sequence shown here is derived from an EMBL/GenBank/DDBJ whole genome shotgun (WGS) entry which is preliminary data.</text>
</comment>
<name>A0ABU9Y4M7_9SPHN</name>
<dbReference type="PANTHER" id="PTHR30383:SF5">
    <property type="entry name" value="SGNH HYDROLASE-TYPE ESTERASE DOMAIN-CONTAINING PROTEIN"/>
    <property type="match status" value="1"/>
</dbReference>
<reference evidence="3 4" key="1">
    <citation type="submission" date="2024-05" db="EMBL/GenBank/DDBJ databases">
        <authorList>
            <person name="Liu Q."/>
            <person name="Xin Y.-H."/>
        </authorList>
    </citation>
    <scope>NUCLEOTIDE SEQUENCE [LARGE SCALE GENOMIC DNA]</scope>
    <source>
        <strain evidence="3 4">CGMCC 1.10181</strain>
    </source>
</reference>
<gene>
    <name evidence="3" type="ORF">ABC974_14030</name>
</gene>
<dbReference type="EMBL" id="JBDIME010000011">
    <property type="protein sequence ID" value="MEN2790754.1"/>
    <property type="molecule type" value="Genomic_DNA"/>
</dbReference>
<dbReference type="InterPro" id="IPR013830">
    <property type="entry name" value="SGNH_hydro"/>
</dbReference>
<organism evidence="3 4">
    <name type="scientific">Sphingomonas oligophenolica</name>
    <dbReference type="NCBI Taxonomy" id="301154"/>
    <lineage>
        <taxon>Bacteria</taxon>
        <taxon>Pseudomonadati</taxon>
        <taxon>Pseudomonadota</taxon>
        <taxon>Alphaproteobacteria</taxon>
        <taxon>Sphingomonadales</taxon>
        <taxon>Sphingomonadaceae</taxon>
        <taxon>Sphingomonas</taxon>
    </lineage>
</organism>
<dbReference type="InterPro" id="IPR051532">
    <property type="entry name" value="Ester_Hydrolysis_Enzymes"/>
</dbReference>
<dbReference type="RefSeq" id="WP_343890085.1">
    <property type="nucleotide sequence ID" value="NZ_BAAAEH010000028.1"/>
</dbReference>
<dbReference type="Pfam" id="PF13472">
    <property type="entry name" value="Lipase_GDSL_2"/>
    <property type="match status" value="1"/>
</dbReference>
<feature type="chain" id="PRO_5047025108" evidence="1">
    <location>
        <begin position="24"/>
        <end position="248"/>
    </location>
</feature>
<dbReference type="InterPro" id="IPR036514">
    <property type="entry name" value="SGNH_hydro_sf"/>
</dbReference>
<keyword evidence="1" id="KW-0732">Signal</keyword>
<proteinExistence type="predicted"/>
<sequence>MRAFATLGFIAMLALSQSTASFAQVAAAPTPAPAPARGVGQGENGDWAWLARYRDANQPLLASADAKRVVFMGDSITQGWAAQPFIKDNAHFVGRGISGQTTPQMLLRFRSDVVALKPAVVHIMGGTNDVALNTGPETPEEIEGYVAGMVEIAKANGIRVVIASIPPAADFPWHPGLAPGPKISALNAWLKEYAAKQHVVYADYWPAIATPEGAMKPEYSKDGVHPNADGYAAMAPIAEAAIAKAMRR</sequence>
<evidence type="ECO:0000313" key="3">
    <source>
        <dbReference type="EMBL" id="MEN2790754.1"/>
    </source>
</evidence>
<evidence type="ECO:0000313" key="4">
    <source>
        <dbReference type="Proteomes" id="UP001419910"/>
    </source>
</evidence>
<evidence type="ECO:0000256" key="1">
    <source>
        <dbReference type="SAM" id="SignalP"/>
    </source>
</evidence>
<keyword evidence="4" id="KW-1185">Reference proteome</keyword>